<feature type="compositionally biased region" description="Basic and acidic residues" evidence="1">
    <location>
        <begin position="478"/>
        <end position="495"/>
    </location>
</feature>
<dbReference type="InterPro" id="IPR041219">
    <property type="entry name" value="Phage_lysozyme2"/>
</dbReference>
<dbReference type="InterPro" id="IPR036366">
    <property type="entry name" value="PGBDSf"/>
</dbReference>
<feature type="domain" description="Phage tail lysozyme" evidence="4">
    <location>
        <begin position="446"/>
        <end position="600"/>
    </location>
</feature>
<feature type="region of interest" description="Disordered" evidence="1">
    <location>
        <begin position="28"/>
        <end position="75"/>
    </location>
</feature>
<feature type="compositionally biased region" description="Basic and acidic residues" evidence="1">
    <location>
        <begin position="9"/>
        <end position="20"/>
    </location>
</feature>
<evidence type="ECO:0000259" key="4">
    <source>
        <dbReference type="Pfam" id="PF18013"/>
    </source>
</evidence>
<dbReference type="Pfam" id="PF01471">
    <property type="entry name" value="PG_binding_1"/>
    <property type="match status" value="1"/>
</dbReference>
<organism evidence="5 6">
    <name type="scientific">Geodermatophilus dictyosporus</name>
    <dbReference type="NCBI Taxonomy" id="1523247"/>
    <lineage>
        <taxon>Bacteria</taxon>
        <taxon>Bacillati</taxon>
        <taxon>Actinomycetota</taxon>
        <taxon>Actinomycetes</taxon>
        <taxon>Geodermatophilales</taxon>
        <taxon>Geodermatophilaceae</taxon>
        <taxon>Geodermatophilus</taxon>
    </lineage>
</organism>
<dbReference type="Gene3D" id="1.10.530.10">
    <property type="match status" value="1"/>
</dbReference>
<proteinExistence type="predicted"/>
<dbReference type="Pfam" id="PF18013">
    <property type="entry name" value="Phage_lysozyme2"/>
    <property type="match status" value="1"/>
</dbReference>
<dbReference type="SUPFAM" id="SSF47090">
    <property type="entry name" value="PGBD-like"/>
    <property type="match status" value="1"/>
</dbReference>
<evidence type="ECO:0000313" key="6">
    <source>
        <dbReference type="Proteomes" id="UP000198857"/>
    </source>
</evidence>
<accession>A0A1I5R621</accession>
<dbReference type="OrthoDB" id="9799970at2"/>
<reference evidence="6" key="1">
    <citation type="submission" date="2016-10" db="EMBL/GenBank/DDBJ databases">
        <authorList>
            <person name="Varghese N."/>
            <person name="Submissions S."/>
        </authorList>
    </citation>
    <scope>NUCLEOTIDE SEQUENCE [LARGE SCALE GENOMIC DNA]</scope>
    <source>
        <strain evidence="6">DSM 44208</strain>
    </source>
</reference>
<evidence type="ECO:0000313" key="5">
    <source>
        <dbReference type="EMBL" id="SFP53953.1"/>
    </source>
</evidence>
<name>A0A1I5R621_9ACTN</name>
<dbReference type="Proteomes" id="UP000198857">
    <property type="component" value="Unassembled WGS sequence"/>
</dbReference>
<dbReference type="AlphaFoldDB" id="A0A1I5R621"/>
<feature type="domain" description="DUF2272" evidence="3">
    <location>
        <begin position="284"/>
        <end position="410"/>
    </location>
</feature>
<dbReference type="EMBL" id="FOWQ01000005">
    <property type="protein sequence ID" value="SFP53953.1"/>
    <property type="molecule type" value="Genomic_DNA"/>
</dbReference>
<gene>
    <name evidence="5" type="ORF">SAMN05660464_3502</name>
</gene>
<dbReference type="InterPro" id="IPR019262">
    <property type="entry name" value="DUF2272"/>
</dbReference>
<dbReference type="Pfam" id="PF10030">
    <property type="entry name" value="DUF2272"/>
    <property type="match status" value="1"/>
</dbReference>
<feature type="region of interest" description="Disordered" evidence="1">
    <location>
        <begin position="204"/>
        <end position="227"/>
    </location>
</feature>
<sequence>MDPESVLALDEHPADPYRPVRQDVLDLSALADDSSGESWTGESATSPDGRYAAGETTSAQSGDETWQESWQESWHETWSAPVTESYAPTDQPEEAEVGELLVAEALPFGTGLALVEALSEVGAGSAVEVAAFAFGDQVLRRGSRGPGVVALQRALTTLGTPLTADGDFGPLTEQAVRRFQVSAGLTVDGVVGPRTKVALSAALARRGTGPAPAPTPTPAPPPPAGSLPAAIARVAEAEFARWNPAGQPRLQETHRAAGPILQEYYRTGVRVEVTLEQMASETYQRSNPWSAVFISHVMRTAGAGDHFTYSRAHQAYIREARRNRLDGRTSNPFWAYRVGEIAPRVGDLVCADRGSGATYDNIGDNTYRATHCDVVTAVAPGQLRTIGGNVSQAVGCTELRTGPDGRLRTDGSQARYFAVISSSGSRAPGPAPPAAPATTQEARIRRVVELLTGTYGYPVNAAAGIVGNLLAESGVQPDRLEGSRPETPMRAKDMSGRVRDFTPEEIRDRDRAAGRGPLLPGVGIAQWTSRDRRAGLFRHSFRGRVLGTAVLTDLDAQVDYLVGELRGPYRAVDAVLRDPAVSVEAAADEVVYRFEVPGAVLQDGRLRPRSDPQVQEVFRRRRALAHQALRVATGRP</sequence>
<dbReference type="RefSeq" id="WP_091111777.1">
    <property type="nucleotide sequence ID" value="NZ_FOWQ01000005.1"/>
</dbReference>
<keyword evidence="6" id="KW-1185">Reference proteome</keyword>
<feature type="region of interest" description="Disordered" evidence="1">
    <location>
        <begin position="1"/>
        <end position="20"/>
    </location>
</feature>
<evidence type="ECO:0000259" key="3">
    <source>
        <dbReference type="Pfam" id="PF10030"/>
    </source>
</evidence>
<feature type="domain" description="Peptidoglycan binding-like" evidence="2">
    <location>
        <begin position="144"/>
        <end position="199"/>
    </location>
</feature>
<dbReference type="InterPro" id="IPR002477">
    <property type="entry name" value="Peptidoglycan-bd-like"/>
</dbReference>
<evidence type="ECO:0000256" key="1">
    <source>
        <dbReference type="SAM" id="MobiDB-lite"/>
    </source>
</evidence>
<feature type="compositionally biased region" description="Pro residues" evidence="1">
    <location>
        <begin position="211"/>
        <end position="225"/>
    </location>
</feature>
<dbReference type="InterPro" id="IPR036365">
    <property type="entry name" value="PGBD-like_sf"/>
</dbReference>
<protein>
    <submittedName>
        <fullName evidence="5">Putative peptidoglycan binding domain-containing protein</fullName>
    </submittedName>
</protein>
<dbReference type="STRING" id="1523247.SAMN05660464_3502"/>
<dbReference type="Gene3D" id="1.10.101.10">
    <property type="entry name" value="PGBD-like superfamily/PGBD"/>
    <property type="match status" value="1"/>
</dbReference>
<feature type="compositionally biased region" description="Polar residues" evidence="1">
    <location>
        <begin position="36"/>
        <end position="46"/>
    </location>
</feature>
<feature type="region of interest" description="Disordered" evidence="1">
    <location>
        <begin position="476"/>
        <end position="495"/>
    </location>
</feature>
<feature type="compositionally biased region" description="Polar residues" evidence="1">
    <location>
        <begin position="55"/>
        <end position="72"/>
    </location>
</feature>
<evidence type="ECO:0000259" key="2">
    <source>
        <dbReference type="Pfam" id="PF01471"/>
    </source>
</evidence>